<evidence type="ECO:0000313" key="2">
    <source>
        <dbReference type="Proteomes" id="UP000236248"/>
    </source>
</evidence>
<dbReference type="PANTHER" id="PTHR33969">
    <property type="entry name" value="SEGREGATION AND CONDENSATION PROTEIN A"/>
    <property type="match status" value="1"/>
</dbReference>
<dbReference type="PANTHER" id="PTHR33969:SF2">
    <property type="entry name" value="SEGREGATION AND CONDENSATION PROTEIN A"/>
    <property type="match status" value="1"/>
</dbReference>
<keyword evidence="2" id="KW-1185">Reference proteome</keyword>
<dbReference type="InterPro" id="IPR003768">
    <property type="entry name" value="ScpA"/>
</dbReference>
<dbReference type="Gene3D" id="1.10.10.580">
    <property type="entry name" value="Structural maintenance of chromosome 1. Chain E"/>
    <property type="match status" value="1"/>
</dbReference>
<gene>
    <name evidence="1" type="ORF">NCAV_0203</name>
</gene>
<accession>A0A2K5AP35</accession>
<sequence length="265" mass="29443">MLDEHIRCRVMSGEGKEEAEVKEELHASISKPPVNLLFNPSLASRKGIWSISISYLLERFLSILEQMRSKDLRLCGVAALSSAIIFRLKVESIFMLERIANQHRQVAKEGNSSSSNSMVDLSSISLEMPYRHEVAYDLTLEDLLEMLSSIVERIYLSSKQGAVDATGTDLSIEPVGSSPTGIDDYLITLERFIDDYKSRLYALVMEQGSISFNGLTLGLEPIEVARYFIALLHLCIDGKVDVLEAADDDILISIRSTSSSCTTQV</sequence>
<name>A0A2K5AP35_9ARCH</name>
<dbReference type="InterPro" id="IPR023093">
    <property type="entry name" value="ScpA-like_C"/>
</dbReference>
<dbReference type="KEGG" id="ncv:NCAV_0203"/>
<evidence type="ECO:0000313" key="1">
    <source>
        <dbReference type="EMBL" id="SPC33403.1"/>
    </source>
</evidence>
<protein>
    <submittedName>
        <fullName evidence="1">Putative chromosome segregation and condensation protein ScpA</fullName>
    </submittedName>
</protein>
<organism evidence="1 2">
    <name type="scientific">Candidatus Nitrosocaldus cavascurensis</name>
    <dbReference type="NCBI Taxonomy" id="2058097"/>
    <lineage>
        <taxon>Archaea</taxon>
        <taxon>Nitrososphaerota</taxon>
        <taxon>Nitrososphaeria</taxon>
        <taxon>Candidatus Nitrosocaldales</taxon>
        <taxon>Candidatus Nitrosocaldaceae</taxon>
        <taxon>Candidatus Nitrosocaldus</taxon>
    </lineage>
</organism>
<dbReference type="AlphaFoldDB" id="A0A2K5AP35"/>
<proteinExistence type="predicted"/>
<reference evidence="2" key="1">
    <citation type="submission" date="2018-01" db="EMBL/GenBank/DDBJ databases">
        <authorList>
            <person name="Kerou L M."/>
        </authorList>
    </citation>
    <scope>NUCLEOTIDE SEQUENCE [LARGE SCALE GENOMIC DNA]</scope>
    <source>
        <strain evidence="2">SCU2</strain>
    </source>
</reference>
<dbReference type="Proteomes" id="UP000236248">
    <property type="component" value="Chromosome NCAV"/>
</dbReference>
<dbReference type="EMBL" id="LT981265">
    <property type="protein sequence ID" value="SPC33403.1"/>
    <property type="molecule type" value="Genomic_DNA"/>
</dbReference>